<name>A0ABT3L429_9CYAN</name>
<dbReference type="Proteomes" id="UP001526426">
    <property type="component" value="Unassembled WGS sequence"/>
</dbReference>
<gene>
    <name evidence="2" type="ORF">K4A83_08280</name>
</gene>
<protein>
    <submittedName>
        <fullName evidence="2">Uncharacterized protein</fullName>
    </submittedName>
</protein>
<sequence length="139" mass="15537">MKQKIIKSISFLTIVFGSIVAQVSPTQAAVGASAYVYDPPSNIRQVPNGNVICQVRQRKEIFLLARAFYQGRFNGWYLTDACSPADKPGTVWGVIHGSQFRITQRYSNLLLVDSIPFINCASKPSNVPENCLSDWRINR</sequence>
<proteinExistence type="predicted"/>
<feature type="signal peptide" evidence="1">
    <location>
        <begin position="1"/>
        <end position="28"/>
    </location>
</feature>
<reference evidence="2 3" key="1">
    <citation type="submission" date="2021-08" db="EMBL/GenBank/DDBJ databases">
        <title>Draft genome sequence of Spirulina subsalsa with high tolerance to salinity and hype-accumulation of phycocyanin.</title>
        <authorList>
            <person name="Pei H."/>
            <person name="Jiang L."/>
        </authorList>
    </citation>
    <scope>NUCLEOTIDE SEQUENCE [LARGE SCALE GENOMIC DNA]</scope>
    <source>
        <strain evidence="2 3">FACHB-351</strain>
    </source>
</reference>
<keyword evidence="1" id="KW-0732">Signal</keyword>
<dbReference type="EMBL" id="JAIHOM010000032">
    <property type="protein sequence ID" value="MCW6036268.1"/>
    <property type="molecule type" value="Genomic_DNA"/>
</dbReference>
<keyword evidence="3" id="KW-1185">Reference proteome</keyword>
<organism evidence="2 3">
    <name type="scientific">Spirulina subsalsa FACHB-351</name>
    <dbReference type="NCBI Taxonomy" id="234711"/>
    <lineage>
        <taxon>Bacteria</taxon>
        <taxon>Bacillati</taxon>
        <taxon>Cyanobacteriota</taxon>
        <taxon>Cyanophyceae</taxon>
        <taxon>Spirulinales</taxon>
        <taxon>Spirulinaceae</taxon>
        <taxon>Spirulina</taxon>
    </lineage>
</organism>
<evidence type="ECO:0000256" key="1">
    <source>
        <dbReference type="SAM" id="SignalP"/>
    </source>
</evidence>
<evidence type="ECO:0000313" key="3">
    <source>
        <dbReference type="Proteomes" id="UP001526426"/>
    </source>
</evidence>
<evidence type="ECO:0000313" key="2">
    <source>
        <dbReference type="EMBL" id="MCW6036268.1"/>
    </source>
</evidence>
<accession>A0ABT3L429</accession>
<comment type="caution">
    <text evidence="2">The sequence shown here is derived from an EMBL/GenBank/DDBJ whole genome shotgun (WGS) entry which is preliminary data.</text>
</comment>
<feature type="chain" id="PRO_5046781943" evidence="1">
    <location>
        <begin position="29"/>
        <end position="139"/>
    </location>
</feature>